<evidence type="ECO:0000256" key="2">
    <source>
        <dbReference type="ARBA" id="ARBA00009604"/>
    </source>
</evidence>
<dbReference type="SUPFAM" id="SSF51604">
    <property type="entry name" value="Enolase C-terminal domain-like"/>
    <property type="match status" value="1"/>
</dbReference>
<feature type="domain" description="Enolase N-terminal" evidence="11">
    <location>
        <begin position="4"/>
        <end position="122"/>
    </location>
</feature>
<dbReference type="PROSITE" id="PS00164">
    <property type="entry name" value="ENOLASE"/>
    <property type="match status" value="1"/>
</dbReference>
<feature type="active site" description="Proton acceptor" evidence="6 7">
    <location>
        <position position="325"/>
    </location>
</feature>
<keyword evidence="5 6" id="KW-0456">Lyase</keyword>
<evidence type="ECO:0000259" key="10">
    <source>
        <dbReference type="SMART" id="SM01192"/>
    </source>
</evidence>
<dbReference type="PIRSF" id="PIRSF001400">
    <property type="entry name" value="Enolase"/>
    <property type="match status" value="1"/>
</dbReference>
<keyword evidence="6" id="KW-0964">Secreted</keyword>
<keyword evidence="13" id="KW-1185">Reference proteome</keyword>
<comment type="function">
    <text evidence="6">Catalyzes the reversible conversion of 2-phosphoglycerate (2-PG) into phosphoenolpyruvate (PEP). It is essential for the degradation of carbohydrates via glycolysis.</text>
</comment>
<dbReference type="EMBL" id="CP075546">
    <property type="protein sequence ID" value="QVV89415.1"/>
    <property type="molecule type" value="Genomic_DNA"/>
</dbReference>
<dbReference type="InterPro" id="IPR036849">
    <property type="entry name" value="Enolase-like_C_sf"/>
</dbReference>
<organism evidence="12 13">
    <name type="scientific">Methanospirillum purgamenti</name>
    <dbReference type="NCBI Taxonomy" id="2834276"/>
    <lineage>
        <taxon>Archaea</taxon>
        <taxon>Methanobacteriati</taxon>
        <taxon>Methanobacteriota</taxon>
        <taxon>Stenosarchaea group</taxon>
        <taxon>Methanomicrobia</taxon>
        <taxon>Methanomicrobiales</taxon>
        <taxon>Methanospirillaceae</taxon>
        <taxon>Methanospirillum</taxon>
    </lineage>
</organism>
<feature type="binding site" evidence="8">
    <location>
        <position position="152"/>
    </location>
    <ligand>
        <name>substrate</name>
    </ligand>
</feature>
<dbReference type="HAMAP" id="MF_00318">
    <property type="entry name" value="Enolase"/>
    <property type="match status" value="1"/>
</dbReference>
<dbReference type="CDD" id="cd03313">
    <property type="entry name" value="enolase"/>
    <property type="match status" value="1"/>
</dbReference>
<feature type="domain" description="Enolase C-terminal TIM barrel" evidence="10">
    <location>
        <begin position="127"/>
        <end position="402"/>
    </location>
</feature>
<dbReference type="SFLD" id="SFLDG00178">
    <property type="entry name" value="enolase"/>
    <property type="match status" value="1"/>
</dbReference>
<dbReference type="Pfam" id="PF03952">
    <property type="entry name" value="Enolase_N"/>
    <property type="match status" value="1"/>
</dbReference>
<gene>
    <name evidence="6 12" type="primary">eno</name>
    <name evidence="12" type="ORF">KHC33_02485</name>
</gene>
<evidence type="ECO:0000256" key="7">
    <source>
        <dbReference type="PIRSR" id="PIRSR001400-1"/>
    </source>
</evidence>
<feature type="binding site" evidence="8">
    <location>
        <position position="376"/>
    </location>
    <ligand>
        <name>substrate</name>
    </ligand>
</feature>
<feature type="binding site" evidence="6 9">
    <location>
        <position position="273"/>
    </location>
    <ligand>
        <name>Mg(2+)</name>
        <dbReference type="ChEBI" id="CHEBI:18420"/>
    </ligand>
</feature>
<dbReference type="SFLD" id="SFLDF00002">
    <property type="entry name" value="enolase"/>
    <property type="match status" value="1"/>
</dbReference>
<dbReference type="Pfam" id="PF00113">
    <property type="entry name" value="Enolase_C"/>
    <property type="match status" value="1"/>
</dbReference>
<keyword evidence="6" id="KW-0963">Cytoplasm</keyword>
<comment type="catalytic activity">
    <reaction evidence="6">
        <text>(2R)-2-phosphoglycerate = phosphoenolpyruvate + H2O</text>
        <dbReference type="Rhea" id="RHEA:10164"/>
        <dbReference type="ChEBI" id="CHEBI:15377"/>
        <dbReference type="ChEBI" id="CHEBI:58289"/>
        <dbReference type="ChEBI" id="CHEBI:58702"/>
        <dbReference type="EC" id="4.2.1.11"/>
    </reaction>
</comment>
<dbReference type="Gene3D" id="3.30.390.10">
    <property type="entry name" value="Enolase-like, N-terminal domain"/>
    <property type="match status" value="1"/>
</dbReference>
<dbReference type="InterPro" id="IPR020809">
    <property type="entry name" value="Enolase_CS"/>
</dbReference>
<evidence type="ECO:0000256" key="6">
    <source>
        <dbReference type="HAMAP-Rule" id="MF_00318"/>
    </source>
</evidence>
<feature type="binding site" evidence="6">
    <location>
        <position position="354"/>
    </location>
    <ligand>
        <name>(2R)-2-phosphoglycerate</name>
        <dbReference type="ChEBI" id="CHEBI:58289"/>
    </ligand>
</feature>
<dbReference type="SMART" id="SM01193">
    <property type="entry name" value="Enolase_N"/>
    <property type="match status" value="1"/>
</dbReference>
<evidence type="ECO:0000256" key="8">
    <source>
        <dbReference type="PIRSR" id="PIRSR001400-2"/>
    </source>
</evidence>
<feature type="binding site" evidence="8">
    <location>
        <begin position="352"/>
        <end position="355"/>
    </location>
    <ligand>
        <name>substrate</name>
    </ligand>
</feature>
<comment type="cofactor">
    <cofactor evidence="9">
        <name>Mg(2+)</name>
        <dbReference type="ChEBI" id="CHEBI:18420"/>
    </cofactor>
    <text evidence="9">Mg(2+) is required for catalysis and for stabilizing the dimer.</text>
</comment>
<keyword evidence="12" id="KW-0670">Pyruvate</keyword>
<sequence>MTITRAITLRTILDSRGRKTVEAEVRTEHGFGRAAAPGGASTGIYEAAVRDPALAISEAENQVIPHLIGIDSSDQIGVDALLHEIDGTDNFSKIGANLTVSLSLAMAKAAADSRNIPLWQHLGGIFVDYAPRPLGNVIGGGAHASHATEFQEFLVVPTGCESVRDGIFANAQVHATVHDLLKKRGIHAGKGDEGAWAPPISDPDAFGILTEAISLVSDETGFEISPGIDVAASQMYDPESGMYRYRDGTTRSPEEQVTYIADLIDEYDLVYVEDPLHEEDYTGFAALNRETGNRCLICGDDLFVTNTKRIQEGISHGSANCVLIKPNQIGTLTDTCEAIHLAQRHGLETVMSHRSGETEDTTIAHLGCAFQCIFIKTGVVGGERTAKLNELMRIEESIYERK</sequence>
<dbReference type="KEGG" id="mrtj:KHC33_02485"/>
<reference evidence="12 13" key="1">
    <citation type="submission" date="2021-05" db="EMBL/GenBank/DDBJ databases">
        <title>A novel Methanospirillum isolate from a pyrite-forming mixed culture.</title>
        <authorList>
            <person name="Bunk B."/>
            <person name="Sproer C."/>
            <person name="Spring S."/>
            <person name="Pester M."/>
        </authorList>
    </citation>
    <scope>NUCLEOTIDE SEQUENCE [LARGE SCALE GENOMIC DNA]</scope>
    <source>
        <strain evidence="12 13">J.3.6.1-F.2.7.3</strain>
    </source>
</reference>
<keyword evidence="3 6" id="KW-0460">Magnesium</keyword>
<comment type="cofactor">
    <cofactor evidence="6">
        <name>Mg(2+)</name>
        <dbReference type="ChEBI" id="CHEBI:18420"/>
    </cofactor>
    <text evidence="6">Binds a second Mg(2+) ion via substrate during catalysis.</text>
</comment>
<evidence type="ECO:0000256" key="3">
    <source>
        <dbReference type="ARBA" id="ARBA00022842"/>
    </source>
</evidence>
<proteinExistence type="inferred from homology"/>
<evidence type="ECO:0000313" key="12">
    <source>
        <dbReference type="EMBL" id="QVV89415.1"/>
    </source>
</evidence>
<dbReference type="EC" id="4.2.1.11" evidence="6"/>
<dbReference type="GO" id="GO:0004634">
    <property type="term" value="F:phosphopyruvate hydratase activity"/>
    <property type="evidence" value="ECO:0007669"/>
    <property type="project" value="UniProtKB-UniRule"/>
</dbReference>
<feature type="binding site" evidence="8">
    <location>
        <position position="273"/>
    </location>
    <ligand>
        <name>substrate</name>
    </ligand>
</feature>
<dbReference type="PRINTS" id="PR00148">
    <property type="entry name" value="ENOLASE"/>
</dbReference>
<comment type="subcellular location">
    <subcellularLocation>
        <location evidence="6">Cytoplasm</location>
    </subcellularLocation>
    <subcellularLocation>
        <location evidence="6">Secreted</location>
    </subcellularLocation>
    <subcellularLocation>
        <location evidence="6">Cell surface</location>
    </subcellularLocation>
    <text evidence="6">Fractions of enolase are present in both the cytoplasm and on the cell surface.</text>
</comment>
<keyword evidence="6 9" id="KW-0479">Metal-binding</keyword>
<evidence type="ECO:0000313" key="13">
    <source>
        <dbReference type="Proteomes" id="UP000680656"/>
    </source>
</evidence>
<dbReference type="AlphaFoldDB" id="A0A8E7EKE1"/>
<dbReference type="InterPro" id="IPR020811">
    <property type="entry name" value="Enolase_N"/>
</dbReference>
<dbReference type="SFLD" id="SFLDS00001">
    <property type="entry name" value="Enolase"/>
    <property type="match status" value="1"/>
</dbReference>
<name>A0A8E7EKE1_9EURY</name>
<comment type="pathway">
    <text evidence="1 6">Carbohydrate degradation; glycolysis; pyruvate from D-glyceraldehyde 3-phosphate: step 4/5.</text>
</comment>
<protein>
    <recommendedName>
        <fullName evidence="6">Enolase</fullName>
        <ecNumber evidence="6">4.2.1.11</ecNumber>
    </recommendedName>
    <alternativeName>
        <fullName evidence="6">2-phospho-D-glycerate hydro-lyase</fullName>
    </alternativeName>
    <alternativeName>
        <fullName evidence="6">2-phosphoglycerate dehydratase</fullName>
    </alternativeName>
</protein>
<evidence type="ECO:0000256" key="5">
    <source>
        <dbReference type="ARBA" id="ARBA00023239"/>
    </source>
</evidence>
<accession>A0A8E7EKE1</accession>
<dbReference type="GO" id="GO:0005576">
    <property type="term" value="C:extracellular region"/>
    <property type="evidence" value="ECO:0007669"/>
    <property type="project" value="UniProtKB-SubCell"/>
</dbReference>
<evidence type="ECO:0000256" key="9">
    <source>
        <dbReference type="PIRSR" id="PIRSR001400-3"/>
    </source>
</evidence>
<feature type="binding site" evidence="8">
    <location>
        <position position="300"/>
    </location>
    <ligand>
        <name>substrate</name>
    </ligand>
</feature>
<dbReference type="GeneID" id="65096015"/>
<dbReference type="InterPro" id="IPR000941">
    <property type="entry name" value="Enolase"/>
</dbReference>
<dbReference type="GO" id="GO:0000015">
    <property type="term" value="C:phosphopyruvate hydratase complex"/>
    <property type="evidence" value="ECO:0007669"/>
    <property type="project" value="InterPro"/>
</dbReference>
<evidence type="ECO:0000259" key="11">
    <source>
        <dbReference type="SMART" id="SM01193"/>
    </source>
</evidence>
<dbReference type="InterPro" id="IPR029017">
    <property type="entry name" value="Enolase-like_N"/>
</dbReference>
<comment type="similarity">
    <text evidence="2 6">Belongs to the enolase family.</text>
</comment>
<dbReference type="InterPro" id="IPR020810">
    <property type="entry name" value="Enolase_C"/>
</dbReference>
<dbReference type="RefSeq" id="WP_214420210.1">
    <property type="nucleotide sequence ID" value="NZ_CP075546.1"/>
</dbReference>
<dbReference type="NCBIfam" id="TIGR01060">
    <property type="entry name" value="eno"/>
    <property type="match status" value="1"/>
</dbReference>
<dbReference type="PANTHER" id="PTHR11902">
    <property type="entry name" value="ENOLASE"/>
    <property type="match status" value="1"/>
</dbReference>
<dbReference type="Proteomes" id="UP000680656">
    <property type="component" value="Chromosome"/>
</dbReference>
<dbReference type="SUPFAM" id="SSF54826">
    <property type="entry name" value="Enolase N-terminal domain-like"/>
    <property type="match status" value="1"/>
</dbReference>
<feature type="active site" description="Proton donor" evidence="6 7">
    <location>
        <position position="193"/>
    </location>
</feature>
<dbReference type="SMART" id="SM01192">
    <property type="entry name" value="Enolase_C"/>
    <property type="match status" value="1"/>
</dbReference>
<feature type="binding site" evidence="6">
    <location>
        <position position="376"/>
    </location>
    <ligand>
        <name>(2R)-2-phosphoglycerate</name>
        <dbReference type="ChEBI" id="CHEBI:58289"/>
    </ligand>
</feature>
<dbReference type="PANTHER" id="PTHR11902:SF1">
    <property type="entry name" value="ENOLASE"/>
    <property type="match status" value="1"/>
</dbReference>
<dbReference type="GO" id="GO:0009986">
    <property type="term" value="C:cell surface"/>
    <property type="evidence" value="ECO:0007669"/>
    <property type="project" value="UniProtKB-SubCell"/>
</dbReference>
<feature type="binding site" evidence="6 9">
    <location>
        <position position="229"/>
    </location>
    <ligand>
        <name>Mg(2+)</name>
        <dbReference type="ChEBI" id="CHEBI:18420"/>
    </ligand>
</feature>
<dbReference type="Gene3D" id="3.20.20.120">
    <property type="entry name" value="Enolase-like C-terminal domain"/>
    <property type="match status" value="1"/>
</dbReference>
<keyword evidence="4 6" id="KW-0324">Glycolysis</keyword>
<feature type="binding site" evidence="8">
    <location>
        <position position="143"/>
    </location>
    <ligand>
        <name>substrate</name>
    </ligand>
</feature>
<feature type="binding site" evidence="6">
    <location>
        <position position="151"/>
    </location>
    <ligand>
        <name>(2R)-2-phosphoglycerate</name>
        <dbReference type="ChEBI" id="CHEBI:58289"/>
    </ligand>
</feature>
<feature type="binding site" evidence="6">
    <location>
        <position position="355"/>
    </location>
    <ligand>
        <name>(2R)-2-phosphoglycerate</name>
        <dbReference type="ChEBI" id="CHEBI:58289"/>
    </ligand>
</feature>
<dbReference type="GO" id="GO:0006096">
    <property type="term" value="P:glycolytic process"/>
    <property type="evidence" value="ECO:0007669"/>
    <property type="project" value="UniProtKB-UniRule"/>
</dbReference>
<feature type="binding site" evidence="6">
    <location>
        <position position="325"/>
    </location>
    <ligand>
        <name>(2R)-2-phosphoglycerate</name>
        <dbReference type="ChEBI" id="CHEBI:58289"/>
    </ligand>
</feature>
<evidence type="ECO:0000256" key="4">
    <source>
        <dbReference type="ARBA" id="ARBA00023152"/>
    </source>
</evidence>
<dbReference type="GO" id="GO:0000287">
    <property type="term" value="F:magnesium ion binding"/>
    <property type="evidence" value="ECO:0007669"/>
    <property type="project" value="UniProtKB-UniRule"/>
</dbReference>
<evidence type="ECO:0000256" key="1">
    <source>
        <dbReference type="ARBA" id="ARBA00005031"/>
    </source>
</evidence>
<feature type="binding site" evidence="6 9">
    <location>
        <position position="300"/>
    </location>
    <ligand>
        <name>Mg(2+)</name>
        <dbReference type="ChEBI" id="CHEBI:18420"/>
    </ligand>
</feature>
<dbReference type="UniPathway" id="UPA00109">
    <property type="reaction ID" value="UER00187"/>
</dbReference>